<dbReference type="HOGENOM" id="CLU_045647_5_3_9"/>
<dbReference type="SUPFAM" id="SSF46785">
    <property type="entry name" value="Winged helix' DNA-binding domain"/>
    <property type="match status" value="2"/>
</dbReference>
<comment type="subunit">
    <text evidence="5">Homodimer. Homodimerization may be required to stabilize the binding of ScpA to the Smc head domains. Component of a cohesin-like complex composed of ScpA, ScpB and the Smc homodimer, in which ScpA and ScpB bind to the head domain of Smc. The presence of the three proteins is required for the association of the complex with DNA.</text>
</comment>
<dbReference type="GO" id="GO:0005737">
    <property type="term" value="C:cytoplasm"/>
    <property type="evidence" value="ECO:0007669"/>
    <property type="project" value="UniProtKB-SubCell"/>
</dbReference>
<sequence>MNAELLVKVEGLLFVVGDEGISLAELKSLIESEEEDILACLEQLKQDMNQTNRGIRLARLGNRYRLTTKVEHADLYKKLAASPIQGGLSRAALETLAIIAYKQPITRIEIDDIRGVKSDKAIQSLLSKLLIEEQGRVSGTGRAILFGTTRYFLDHFNLESLEDLPSLAELDLTSDRVEEDTDLFFEQLHHLEEE</sequence>
<dbReference type="PATRIC" id="fig|1246626.3.peg.2098"/>
<dbReference type="GO" id="GO:0051301">
    <property type="term" value="P:cell division"/>
    <property type="evidence" value="ECO:0007669"/>
    <property type="project" value="UniProtKB-KW"/>
</dbReference>
<dbReference type="Proteomes" id="UP000027142">
    <property type="component" value="Chromosome"/>
</dbReference>
<name>A0A060LTX3_9BACI</name>
<accession>A0A060LTX3</accession>
<evidence type="ECO:0000256" key="2">
    <source>
        <dbReference type="ARBA" id="ARBA00022618"/>
    </source>
</evidence>
<keyword evidence="4 5" id="KW-0131">Cell cycle</keyword>
<keyword evidence="7" id="KW-1185">Reference proteome</keyword>
<organism evidence="6 7">
    <name type="scientific">Shouchella lehensis G1</name>
    <dbReference type="NCBI Taxonomy" id="1246626"/>
    <lineage>
        <taxon>Bacteria</taxon>
        <taxon>Bacillati</taxon>
        <taxon>Bacillota</taxon>
        <taxon>Bacilli</taxon>
        <taxon>Bacillales</taxon>
        <taxon>Bacillaceae</taxon>
        <taxon>Shouchella</taxon>
    </lineage>
</organism>
<proteinExistence type="inferred from homology"/>
<comment type="similarity">
    <text evidence="5">Belongs to the ScpB family.</text>
</comment>
<dbReference type="InterPro" id="IPR036388">
    <property type="entry name" value="WH-like_DNA-bd_sf"/>
</dbReference>
<dbReference type="EMBL" id="CP003923">
    <property type="protein sequence ID" value="AIC94676.1"/>
    <property type="molecule type" value="Genomic_DNA"/>
</dbReference>
<dbReference type="PANTHER" id="PTHR34298:SF2">
    <property type="entry name" value="SEGREGATION AND CONDENSATION PROTEIN B"/>
    <property type="match status" value="1"/>
</dbReference>
<comment type="subcellular location">
    <subcellularLocation>
        <location evidence="5">Cytoplasm</location>
    </subcellularLocation>
    <text evidence="5">Associated with two foci at the outer edges of the nucleoid region in young cells, and at four foci within both cell halves in older cells.</text>
</comment>
<dbReference type="PANTHER" id="PTHR34298">
    <property type="entry name" value="SEGREGATION AND CONDENSATION PROTEIN B"/>
    <property type="match status" value="1"/>
</dbReference>
<dbReference type="AlphaFoldDB" id="A0A060LTX3"/>
<dbReference type="GO" id="GO:0006260">
    <property type="term" value="P:DNA replication"/>
    <property type="evidence" value="ECO:0007669"/>
    <property type="project" value="UniProtKB-UniRule"/>
</dbReference>
<evidence type="ECO:0000256" key="3">
    <source>
        <dbReference type="ARBA" id="ARBA00022829"/>
    </source>
</evidence>
<dbReference type="InterPro" id="IPR005234">
    <property type="entry name" value="ScpB_csome_segregation"/>
</dbReference>
<evidence type="ECO:0000313" key="7">
    <source>
        <dbReference type="Proteomes" id="UP000027142"/>
    </source>
</evidence>
<gene>
    <name evidence="5" type="primary">scpB</name>
    <name evidence="6" type="ORF">BleG1_2098</name>
</gene>
<dbReference type="eggNOG" id="COG1386">
    <property type="taxonomic scope" value="Bacteria"/>
</dbReference>
<evidence type="ECO:0000313" key="6">
    <source>
        <dbReference type="EMBL" id="AIC94676.1"/>
    </source>
</evidence>
<dbReference type="GO" id="GO:0051304">
    <property type="term" value="P:chromosome separation"/>
    <property type="evidence" value="ECO:0007669"/>
    <property type="project" value="InterPro"/>
</dbReference>
<evidence type="ECO:0000256" key="5">
    <source>
        <dbReference type="HAMAP-Rule" id="MF_01804"/>
    </source>
</evidence>
<reference evidence="6 7" key="1">
    <citation type="journal article" date="2014" name="Gene">
        <title>A comparative genomic analysis of the alkalitolerant soil bacterium Bacillus lehensis G1.</title>
        <authorList>
            <person name="Noor Y.M."/>
            <person name="Samsulrizal N.H."/>
            <person name="Jema'on N.A."/>
            <person name="Low K.O."/>
            <person name="Ramli A.N."/>
            <person name="Alias N.I."/>
            <person name="Damis S.I."/>
            <person name="Fuzi S.F."/>
            <person name="Isa M.N."/>
            <person name="Murad A.M."/>
            <person name="Raih M.F."/>
            <person name="Bakar F.D."/>
            <person name="Najimudin N."/>
            <person name="Mahadi N.M."/>
            <person name="Illias R.M."/>
        </authorList>
    </citation>
    <scope>NUCLEOTIDE SEQUENCE [LARGE SCALE GENOMIC DNA]</scope>
    <source>
        <strain evidence="6 7">G1</strain>
    </source>
</reference>
<keyword evidence="2 5" id="KW-0132">Cell division</keyword>
<evidence type="ECO:0000256" key="1">
    <source>
        <dbReference type="ARBA" id="ARBA00022490"/>
    </source>
</evidence>
<dbReference type="KEGG" id="ble:BleG1_2098"/>
<evidence type="ECO:0000256" key="4">
    <source>
        <dbReference type="ARBA" id="ARBA00023306"/>
    </source>
</evidence>
<keyword evidence="1 5" id="KW-0963">Cytoplasm</keyword>
<dbReference type="PIRSF" id="PIRSF019345">
    <property type="entry name" value="ScpB"/>
    <property type="match status" value="1"/>
</dbReference>
<dbReference type="STRING" id="1246626.BleG1_2098"/>
<dbReference type="RefSeq" id="WP_038480404.1">
    <property type="nucleotide sequence ID" value="NZ_CP003923.1"/>
</dbReference>
<dbReference type="OrthoDB" id="9806226at2"/>
<dbReference type="InterPro" id="IPR036390">
    <property type="entry name" value="WH_DNA-bd_sf"/>
</dbReference>
<protein>
    <recommendedName>
        <fullName evidence="5">Segregation and condensation protein B</fullName>
    </recommendedName>
</protein>
<dbReference type="Gene3D" id="1.10.10.10">
    <property type="entry name" value="Winged helix-like DNA-binding domain superfamily/Winged helix DNA-binding domain"/>
    <property type="match status" value="2"/>
</dbReference>
<dbReference type="NCBIfam" id="TIGR00281">
    <property type="entry name" value="SMC-Scp complex subunit ScpB"/>
    <property type="match status" value="1"/>
</dbReference>
<dbReference type="Pfam" id="PF04079">
    <property type="entry name" value="SMC_ScpB"/>
    <property type="match status" value="1"/>
</dbReference>
<comment type="function">
    <text evidence="5">Participates in chromosomal partition during cell division. May act via the formation of a condensin-like complex containing Smc and ScpA that pull DNA away from mid-cell into both cell halves.</text>
</comment>
<dbReference type="HAMAP" id="MF_01804">
    <property type="entry name" value="ScpB"/>
    <property type="match status" value="1"/>
</dbReference>
<keyword evidence="3 5" id="KW-0159">Chromosome partition</keyword>